<feature type="domain" description="VOC" evidence="2">
    <location>
        <begin position="5"/>
        <end position="133"/>
    </location>
</feature>
<dbReference type="InterPro" id="IPR037523">
    <property type="entry name" value="VOC_core"/>
</dbReference>
<dbReference type="Gene3D" id="3.10.180.10">
    <property type="entry name" value="2,3-Dihydroxybiphenyl 1,2-Dioxygenase, domain 1"/>
    <property type="match status" value="2"/>
</dbReference>
<dbReference type="InterPro" id="IPR029068">
    <property type="entry name" value="Glyas_Bleomycin-R_OHBP_Dase"/>
</dbReference>
<keyword evidence="4" id="KW-1185">Reference proteome</keyword>
<accession>A0A5N0UKC0</accession>
<evidence type="ECO:0000256" key="1">
    <source>
        <dbReference type="ARBA" id="ARBA00022723"/>
    </source>
</evidence>
<name>A0A5N0UKC0_9PSEU</name>
<organism evidence="3 4">
    <name type="scientific">Amycolatopsis acidicola</name>
    <dbReference type="NCBI Taxonomy" id="2596893"/>
    <lineage>
        <taxon>Bacteria</taxon>
        <taxon>Bacillati</taxon>
        <taxon>Actinomycetota</taxon>
        <taxon>Actinomycetes</taxon>
        <taxon>Pseudonocardiales</taxon>
        <taxon>Pseudonocardiaceae</taxon>
        <taxon>Amycolatopsis</taxon>
    </lineage>
</organism>
<dbReference type="EMBL" id="VMNW02000129">
    <property type="protein sequence ID" value="KAA9149887.1"/>
    <property type="molecule type" value="Genomic_DNA"/>
</dbReference>
<dbReference type="OrthoDB" id="4577835at2"/>
<dbReference type="InterPro" id="IPR051785">
    <property type="entry name" value="MMCE/EMCE_epimerase"/>
</dbReference>
<evidence type="ECO:0000313" key="3">
    <source>
        <dbReference type="EMBL" id="KAA9149887.1"/>
    </source>
</evidence>
<keyword evidence="1" id="KW-0479">Metal-binding</keyword>
<feature type="domain" description="VOC" evidence="2">
    <location>
        <begin position="165"/>
        <end position="291"/>
    </location>
</feature>
<dbReference type="GO" id="GO:0046491">
    <property type="term" value="P:L-methylmalonyl-CoA metabolic process"/>
    <property type="evidence" value="ECO:0007669"/>
    <property type="project" value="TreeGrafter"/>
</dbReference>
<comment type="caution">
    <text evidence="3">The sequence shown here is derived from an EMBL/GenBank/DDBJ whole genome shotgun (WGS) entry which is preliminary data.</text>
</comment>
<dbReference type="GO" id="GO:0004493">
    <property type="term" value="F:methylmalonyl-CoA epimerase activity"/>
    <property type="evidence" value="ECO:0007669"/>
    <property type="project" value="TreeGrafter"/>
</dbReference>
<protein>
    <recommendedName>
        <fullName evidence="2">VOC domain-containing protein</fullName>
    </recommendedName>
</protein>
<dbReference type="SUPFAM" id="SSF54593">
    <property type="entry name" value="Glyoxalase/Bleomycin resistance protein/Dihydroxybiphenyl dioxygenase"/>
    <property type="match status" value="2"/>
</dbReference>
<sequence length="291" mass="32411">MPIGKLFHLIQLSSDVRALEEWYADVFPVRTFFEHNYSEQEKRDASLILVGDSVLEPAAPAFREPGWEASPLGRFYRRFGPHWHSIAWYTDDAGEIWERCTAAGIRVLADERPAPDGIVMTHPKDTLTQLQFMGPHRAVRDRDPRLRRDWNVDGPVDGHPLGCPGLAYTTVLARDLERAERIYAGILGGTVLHRDSSALTGTDDSYVQLGDTVVQLSTPNTDGTLAAADLAACNEIHHAAAFRVRDVDVAAEYLAAKRIRVTARDEYTLLTDPATTHGVPFRWTSRDVPGV</sequence>
<dbReference type="PANTHER" id="PTHR43048:SF3">
    <property type="entry name" value="METHYLMALONYL-COA EPIMERASE, MITOCHONDRIAL"/>
    <property type="match status" value="1"/>
</dbReference>
<gene>
    <name evidence="3" type="ORF">FPZ12_042295</name>
</gene>
<dbReference type="RefSeq" id="WP_144759891.1">
    <property type="nucleotide sequence ID" value="NZ_VMNW02000129.1"/>
</dbReference>
<dbReference type="Proteomes" id="UP000319769">
    <property type="component" value="Unassembled WGS sequence"/>
</dbReference>
<dbReference type="GO" id="GO:0046872">
    <property type="term" value="F:metal ion binding"/>
    <property type="evidence" value="ECO:0007669"/>
    <property type="project" value="UniProtKB-KW"/>
</dbReference>
<evidence type="ECO:0000259" key="2">
    <source>
        <dbReference type="PROSITE" id="PS51819"/>
    </source>
</evidence>
<proteinExistence type="predicted"/>
<dbReference type="PANTHER" id="PTHR43048">
    <property type="entry name" value="METHYLMALONYL-COA EPIMERASE"/>
    <property type="match status" value="1"/>
</dbReference>
<reference evidence="3" key="1">
    <citation type="submission" date="2019-09" db="EMBL/GenBank/DDBJ databases">
        <authorList>
            <person name="Teo W.F.A."/>
            <person name="Duangmal K."/>
        </authorList>
    </citation>
    <scope>NUCLEOTIDE SEQUENCE [LARGE SCALE GENOMIC DNA]</scope>
    <source>
        <strain evidence="3">K81G1</strain>
    </source>
</reference>
<dbReference type="PROSITE" id="PS51819">
    <property type="entry name" value="VOC"/>
    <property type="match status" value="2"/>
</dbReference>
<dbReference type="AlphaFoldDB" id="A0A5N0UKC0"/>
<evidence type="ECO:0000313" key="4">
    <source>
        <dbReference type="Proteomes" id="UP000319769"/>
    </source>
</evidence>